<dbReference type="SUPFAM" id="SSF89733">
    <property type="entry name" value="L-sulfolactate dehydrogenase-like"/>
    <property type="match status" value="1"/>
</dbReference>
<dbReference type="GO" id="GO:0016491">
    <property type="term" value="F:oxidoreductase activity"/>
    <property type="evidence" value="ECO:0007669"/>
    <property type="project" value="UniProtKB-KW"/>
</dbReference>
<keyword evidence="2" id="KW-0560">Oxidoreductase</keyword>
<dbReference type="InterPro" id="IPR043143">
    <property type="entry name" value="Mal/L-sulf/L-lact_DH-like_NADP"/>
</dbReference>
<dbReference type="InterPro" id="IPR036111">
    <property type="entry name" value="Mal/L-sulfo/L-lacto_DH-like_sf"/>
</dbReference>
<dbReference type="PANTHER" id="PTHR11091:SF0">
    <property type="entry name" value="MALATE DEHYDROGENASE"/>
    <property type="match status" value="1"/>
</dbReference>
<dbReference type="Gene3D" id="3.30.1370.60">
    <property type="entry name" value="Hypothetical oxidoreductase yiak, domain 2"/>
    <property type="match status" value="1"/>
</dbReference>
<gene>
    <name evidence="4" type="ORF">A33O_10431</name>
</gene>
<dbReference type="Proteomes" id="UP000004622">
    <property type="component" value="Unassembled WGS sequence"/>
</dbReference>
<dbReference type="PANTHER" id="PTHR11091">
    <property type="entry name" value="OXIDOREDUCTASE-RELATED"/>
    <property type="match status" value="1"/>
</dbReference>
<comment type="similarity">
    <text evidence="1">Belongs to the LDH2/MDH2 oxidoreductase family.</text>
</comment>
<name>I5BZ26_9HYPH</name>
<evidence type="ECO:0000313" key="4">
    <source>
        <dbReference type="EMBL" id="EIM74828.1"/>
    </source>
</evidence>
<reference evidence="4 5" key="1">
    <citation type="journal article" date="2012" name="J. Bacteriol.">
        <title>Genome Sequence of Nitratireductor aquibiodomus Strain RA22.</title>
        <authorList>
            <person name="Singh A."/>
            <person name="Jangir P.K."/>
            <person name="Kumari C."/>
            <person name="Sharma R."/>
        </authorList>
    </citation>
    <scope>NUCLEOTIDE SEQUENCE [LARGE SCALE GENOMIC DNA]</scope>
    <source>
        <strain evidence="4 5">RA22</strain>
    </source>
</reference>
<dbReference type="STRING" id="204799.GCA_001696575_02231"/>
<comment type="caution">
    <text evidence="4">The sequence shown here is derived from an EMBL/GenBank/DDBJ whole genome shotgun (WGS) entry which is preliminary data.</text>
</comment>
<accession>I5BZ26</accession>
<proteinExistence type="inferred from homology"/>
<dbReference type="Gene3D" id="1.10.1530.10">
    <property type="match status" value="1"/>
</dbReference>
<evidence type="ECO:0000256" key="1">
    <source>
        <dbReference type="ARBA" id="ARBA00006056"/>
    </source>
</evidence>
<dbReference type="AlphaFoldDB" id="I5BZ26"/>
<dbReference type="InterPro" id="IPR043144">
    <property type="entry name" value="Mal/L-sulf/L-lact_DH-like_ah"/>
</dbReference>
<protein>
    <submittedName>
        <fullName evidence="4">Malate/L-lactate dehydrogenase</fullName>
    </submittedName>
</protein>
<feature type="region of interest" description="Disordered" evidence="3">
    <location>
        <begin position="366"/>
        <end position="397"/>
    </location>
</feature>
<dbReference type="InterPro" id="IPR003767">
    <property type="entry name" value="Malate/L-lactate_DH-like"/>
</dbReference>
<dbReference type="Pfam" id="PF02615">
    <property type="entry name" value="Ldh_2"/>
    <property type="match status" value="1"/>
</dbReference>
<dbReference type="EMBL" id="AJXZ01000025">
    <property type="protein sequence ID" value="EIM74828.1"/>
    <property type="molecule type" value="Genomic_DNA"/>
</dbReference>
<feature type="compositionally biased region" description="Polar residues" evidence="3">
    <location>
        <begin position="369"/>
        <end position="378"/>
    </location>
</feature>
<sequence>MTETTLAIGDLEHIVEAIMRRGGLSPLHAGALTRAIVAGERDACKSHGVYRVEGCLRTIKAGKVVPDAEPELTSDDSAIVRVAAKGGFANAAFELGAPVLAEKARQFGLAALVINDCTHFSALWPEIEALTAHGLAAMAMCPSYASVAPSGGSGPLLGTNPFAFGWPRPGRTPYVFDFATSVAARGEIELYRRAGKPLPEGWAIDTDGKPTTDPEAALDGAMLPFGGHKGSAISTMIELLAGVMIGDLTSPEALEALGTTTLAPAHGELILAFDPARFAQGRAGDPMARAETLFEAMVGQGARLPSQRRFAAREKALAEGIRLTAEEMALLERLREKGSTPFKHRSPPGPGGLFHRVRLRIWRPRPAACSSSRTSRGTICTGLRHSHAGSPRVHPSH</sequence>
<organism evidence="4 5">
    <name type="scientific">Nitratireductor aquibiodomus RA22</name>
    <dbReference type="NCBI Taxonomy" id="1189611"/>
    <lineage>
        <taxon>Bacteria</taxon>
        <taxon>Pseudomonadati</taxon>
        <taxon>Pseudomonadota</taxon>
        <taxon>Alphaproteobacteria</taxon>
        <taxon>Hyphomicrobiales</taxon>
        <taxon>Phyllobacteriaceae</taxon>
        <taxon>Nitratireductor</taxon>
    </lineage>
</organism>
<evidence type="ECO:0000256" key="2">
    <source>
        <dbReference type="ARBA" id="ARBA00023002"/>
    </source>
</evidence>
<evidence type="ECO:0000313" key="5">
    <source>
        <dbReference type="Proteomes" id="UP000004622"/>
    </source>
</evidence>
<evidence type="ECO:0000256" key="3">
    <source>
        <dbReference type="SAM" id="MobiDB-lite"/>
    </source>
</evidence>